<accession>A0A6J7G6U2</accession>
<dbReference type="SUPFAM" id="SSF75217">
    <property type="entry name" value="alpha/beta knot"/>
    <property type="match status" value="1"/>
</dbReference>
<evidence type="ECO:0000256" key="1">
    <source>
        <dbReference type="ARBA" id="ARBA00022603"/>
    </source>
</evidence>
<dbReference type="InterPro" id="IPR029064">
    <property type="entry name" value="Ribosomal_eL30-like_sf"/>
</dbReference>
<evidence type="ECO:0000256" key="3">
    <source>
        <dbReference type="SAM" id="MobiDB-lite"/>
    </source>
</evidence>
<name>A0A6J7G6U2_9ZZZZ</name>
<evidence type="ECO:0000313" key="5">
    <source>
        <dbReference type="EMBL" id="CAB4904112.1"/>
    </source>
</evidence>
<dbReference type="Pfam" id="PF00588">
    <property type="entry name" value="SpoU_methylase"/>
    <property type="match status" value="1"/>
</dbReference>
<protein>
    <submittedName>
        <fullName evidence="5">Unannotated protein</fullName>
    </submittedName>
</protein>
<dbReference type="InterPro" id="IPR004441">
    <property type="entry name" value="rRNA_MeTrfase_TrmH"/>
</dbReference>
<dbReference type="InterPro" id="IPR029026">
    <property type="entry name" value="tRNA_m1G_MTases_N"/>
</dbReference>
<sequence>MKPRDSRPGKGPRSGATSSNKRSAAGGSGRGTASGSGRSAASGTGRSAGGKRVDPRDARRDPRDAKRPPRDAKYAPRAAVNTKRSRPPAREHTGPRAPRPDQHGLGGSQIEGRQAVRELLIAQRRKTFEIWVSNDLDENDVINDILALAADQRVPVRRVPRKEIEKEARSEAPQGVLAMAAPIPDVELGDLLAPRKGNVPAFLVAIDGVTDPGNLGAILRSCDGAGVHGVILPRHRAVHITPTAAKSAAGAAEYVPMCVVGGLPTALKQMKDAGVWIVGLSDAADKNIFEIGDLTSEPICLVLGAEGAGLSRLVKERCDLLVSIPMGGSLSSLNVSAAAALATYEVVRSRVAKTK</sequence>
<dbReference type="GO" id="GO:0003723">
    <property type="term" value="F:RNA binding"/>
    <property type="evidence" value="ECO:0007669"/>
    <property type="project" value="InterPro"/>
</dbReference>
<dbReference type="InterPro" id="IPR029028">
    <property type="entry name" value="Alpha/beta_knot_MTases"/>
</dbReference>
<dbReference type="AlphaFoldDB" id="A0A6J7G6U2"/>
<dbReference type="GO" id="GO:0008173">
    <property type="term" value="F:RNA methyltransferase activity"/>
    <property type="evidence" value="ECO:0007669"/>
    <property type="project" value="InterPro"/>
</dbReference>
<keyword evidence="1" id="KW-0489">Methyltransferase</keyword>
<evidence type="ECO:0000256" key="2">
    <source>
        <dbReference type="ARBA" id="ARBA00022679"/>
    </source>
</evidence>
<dbReference type="PANTHER" id="PTHR46429:SF1">
    <property type="entry name" value="23S RRNA (GUANOSINE-2'-O-)-METHYLTRANSFERASE RLMB"/>
    <property type="match status" value="1"/>
</dbReference>
<evidence type="ECO:0000313" key="6">
    <source>
        <dbReference type="EMBL" id="CAB4965479.1"/>
    </source>
</evidence>
<feature type="domain" description="RNA 2-O ribose methyltransferase substrate binding" evidence="4">
    <location>
        <begin position="109"/>
        <end position="186"/>
    </location>
</feature>
<dbReference type="EMBL" id="CAFBMJ010000054">
    <property type="protein sequence ID" value="CAB4904112.1"/>
    <property type="molecule type" value="Genomic_DNA"/>
</dbReference>
<gene>
    <name evidence="5" type="ORF">UFOPK3573_00813</name>
    <name evidence="6" type="ORF">UFOPK3879_01067</name>
</gene>
<dbReference type="Gene3D" id="3.40.1280.10">
    <property type="match status" value="1"/>
</dbReference>
<keyword evidence="2" id="KW-0808">Transferase</keyword>
<dbReference type="CDD" id="cd18103">
    <property type="entry name" value="SpoU-like_RlmB"/>
    <property type="match status" value="1"/>
</dbReference>
<dbReference type="InterPro" id="IPR013123">
    <property type="entry name" value="SpoU_subst-bd"/>
</dbReference>
<dbReference type="InterPro" id="IPR001537">
    <property type="entry name" value="SpoU_MeTrfase"/>
</dbReference>
<dbReference type="GO" id="GO:0032259">
    <property type="term" value="P:methylation"/>
    <property type="evidence" value="ECO:0007669"/>
    <property type="project" value="UniProtKB-KW"/>
</dbReference>
<dbReference type="Pfam" id="PF08032">
    <property type="entry name" value="SpoU_sub_bind"/>
    <property type="match status" value="1"/>
</dbReference>
<dbReference type="GO" id="GO:0005829">
    <property type="term" value="C:cytosol"/>
    <property type="evidence" value="ECO:0007669"/>
    <property type="project" value="TreeGrafter"/>
</dbReference>
<dbReference type="EMBL" id="CAFBNR010000053">
    <property type="protein sequence ID" value="CAB4965479.1"/>
    <property type="molecule type" value="Genomic_DNA"/>
</dbReference>
<evidence type="ECO:0000259" key="4">
    <source>
        <dbReference type="SMART" id="SM00967"/>
    </source>
</evidence>
<dbReference type="PANTHER" id="PTHR46429">
    <property type="entry name" value="23S RRNA (GUANOSINE-2'-O-)-METHYLTRANSFERASE RLMB"/>
    <property type="match status" value="1"/>
</dbReference>
<feature type="compositionally biased region" description="Low complexity" evidence="3">
    <location>
        <begin position="35"/>
        <end position="45"/>
    </location>
</feature>
<organism evidence="5">
    <name type="scientific">freshwater metagenome</name>
    <dbReference type="NCBI Taxonomy" id="449393"/>
    <lineage>
        <taxon>unclassified sequences</taxon>
        <taxon>metagenomes</taxon>
        <taxon>ecological metagenomes</taxon>
    </lineage>
</organism>
<feature type="region of interest" description="Disordered" evidence="3">
    <location>
        <begin position="1"/>
        <end position="109"/>
    </location>
</feature>
<feature type="compositionally biased region" description="Basic and acidic residues" evidence="3">
    <location>
        <begin position="88"/>
        <end position="102"/>
    </location>
</feature>
<feature type="compositionally biased region" description="Basic and acidic residues" evidence="3">
    <location>
        <begin position="51"/>
        <end position="74"/>
    </location>
</feature>
<proteinExistence type="predicted"/>
<reference evidence="5" key="1">
    <citation type="submission" date="2020-05" db="EMBL/GenBank/DDBJ databases">
        <authorList>
            <person name="Chiriac C."/>
            <person name="Salcher M."/>
            <person name="Ghai R."/>
            <person name="Kavagutti S V."/>
        </authorList>
    </citation>
    <scope>NUCLEOTIDE SEQUENCE</scope>
</reference>
<dbReference type="SUPFAM" id="SSF55315">
    <property type="entry name" value="L30e-like"/>
    <property type="match status" value="1"/>
</dbReference>
<dbReference type="Gene3D" id="3.30.1330.30">
    <property type="match status" value="1"/>
</dbReference>
<dbReference type="SMART" id="SM00967">
    <property type="entry name" value="SpoU_sub_bind"/>
    <property type="match status" value="1"/>
</dbReference>
<dbReference type="NCBIfam" id="TIGR00186">
    <property type="entry name" value="rRNA_methyl_3"/>
    <property type="match status" value="1"/>
</dbReference>
<dbReference type="GO" id="GO:0006396">
    <property type="term" value="P:RNA processing"/>
    <property type="evidence" value="ECO:0007669"/>
    <property type="project" value="InterPro"/>
</dbReference>